<accession>A0A4S4MUE1</accession>
<feature type="transmembrane region" description="Helical" evidence="2">
    <location>
        <begin position="246"/>
        <end position="266"/>
    </location>
</feature>
<feature type="region of interest" description="Disordered" evidence="1">
    <location>
        <begin position="376"/>
        <end position="453"/>
    </location>
</feature>
<evidence type="ECO:0000256" key="2">
    <source>
        <dbReference type="SAM" id="Phobius"/>
    </source>
</evidence>
<dbReference type="Pfam" id="PF10337">
    <property type="entry name" value="ArAE_2_N"/>
    <property type="match status" value="1"/>
</dbReference>
<feature type="compositionally biased region" description="Pro residues" evidence="1">
    <location>
        <begin position="381"/>
        <end position="390"/>
    </location>
</feature>
<evidence type="ECO:0008006" key="7">
    <source>
        <dbReference type="Google" id="ProtNLM"/>
    </source>
</evidence>
<organism evidence="5 6">
    <name type="scientific">Antrodiella citrinella</name>
    <dbReference type="NCBI Taxonomy" id="2447956"/>
    <lineage>
        <taxon>Eukaryota</taxon>
        <taxon>Fungi</taxon>
        <taxon>Dikarya</taxon>
        <taxon>Basidiomycota</taxon>
        <taxon>Agaricomycotina</taxon>
        <taxon>Agaricomycetes</taxon>
        <taxon>Polyporales</taxon>
        <taxon>Steccherinaceae</taxon>
        <taxon>Antrodiella</taxon>
    </lineage>
</organism>
<dbReference type="EMBL" id="SGPM01000158">
    <property type="protein sequence ID" value="THH28781.1"/>
    <property type="molecule type" value="Genomic_DNA"/>
</dbReference>
<feature type="transmembrane region" description="Helical" evidence="2">
    <location>
        <begin position="867"/>
        <end position="883"/>
    </location>
</feature>
<feature type="domain" description="DUF2421" evidence="3">
    <location>
        <begin position="931"/>
        <end position="1143"/>
    </location>
</feature>
<feature type="transmembrane region" description="Helical" evidence="2">
    <location>
        <begin position="91"/>
        <end position="110"/>
    </location>
</feature>
<feature type="transmembrane region" description="Helical" evidence="2">
    <location>
        <begin position="142"/>
        <end position="162"/>
    </location>
</feature>
<feature type="transmembrane region" description="Helical" evidence="2">
    <location>
        <begin position="218"/>
        <end position="239"/>
    </location>
</feature>
<keyword evidence="2" id="KW-0812">Transmembrane</keyword>
<feature type="compositionally biased region" description="Basic and acidic residues" evidence="1">
    <location>
        <begin position="440"/>
        <end position="453"/>
    </location>
</feature>
<evidence type="ECO:0000313" key="6">
    <source>
        <dbReference type="Proteomes" id="UP000308730"/>
    </source>
</evidence>
<evidence type="ECO:0000256" key="1">
    <source>
        <dbReference type="SAM" id="MobiDB-lite"/>
    </source>
</evidence>
<reference evidence="5 6" key="1">
    <citation type="submission" date="2019-02" db="EMBL/GenBank/DDBJ databases">
        <title>Genome sequencing of the rare red list fungi Antrodiella citrinella (Flaviporus citrinellus).</title>
        <authorList>
            <person name="Buettner E."/>
            <person name="Kellner H."/>
        </authorList>
    </citation>
    <scope>NUCLEOTIDE SEQUENCE [LARGE SCALE GENOMIC DNA]</scope>
    <source>
        <strain evidence="5 6">DSM 108506</strain>
    </source>
</reference>
<dbReference type="InterPro" id="IPR018823">
    <property type="entry name" value="ArAE_2_N"/>
</dbReference>
<keyword evidence="6" id="KW-1185">Reference proteome</keyword>
<feature type="transmembrane region" description="Helical" evidence="2">
    <location>
        <begin position="757"/>
        <end position="776"/>
    </location>
</feature>
<dbReference type="Pfam" id="PF10334">
    <property type="entry name" value="BRE4"/>
    <property type="match status" value="1"/>
</dbReference>
<feature type="transmembrane region" description="Helical" evidence="2">
    <location>
        <begin position="183"/>
        <end position="206"/>
    </location>
</feature>
<keyword evidence="2" id="KW-1133">Transmembrane helix</keyword>
<feature type="transmembrane region" description="Helical" evidence="2">
    <location>
        <begin position="904"/>
        <end position="921"/>
    </location>
</feature>
<evidence type="ECO:0000259" key="4">
    <source>
        <dbReference type="Pfam" id="PF10337"/>
    </source>
</evidence>
<feature type="compositionally biased region" description="Basic and acidic residues" evidence="1">
    <location>
        <begin position="45"/>
        <end position="54"/>
    </location>
</feature>
<proteinExistence type="predicted"/>
<feature type="compositionally biased region" description="Polar residues" evidence="1">
    <location>
        <begin position="428"/>
        <end position="439"/>
    </location>
</feature>
<feature type="transmembrane region" description="Helical" evidence="2">
    <location>
        <begin position="843"/>
        <end position="861"/>
    </location>
</feature>
<gene>
    <name evidence="5" type="ORF">EUX98_g5402</name>
</gene>
<name>A0A4S4MUE1_9APHY</name>
<comment type="caution">
    <text evidence="5">The sequence shown here is derived from an EMBL/GenBank/DDBJ whole genome shotgun (WGS) entry which is preliminary data.</text>
</comment>
<protein>
    <recommendedName>
        <fullName evidence="7">ER transporter 6TM N-terminal domain-containing protein</fullName>
    </recommendedName>
</protein>
<dbReference type="AlphaFoldDB" id="A0A4S4MUE1"/>
<dbReference type="OrthoDB" id="2274698at2759"/>
<keyword evidence="2" id="KW-0472">Membrane</keyword>
<dbReference type="InterPro" id="IPR018820">
    <property type="entry name" value="BRE4-related_DUF2421"/>
</dbReference>
<feature type="domain" description="Putative ER transporter 6TM N-terminal" evidence="4">
    <location>
        <begin position="78"/>
        <end position="371"/>
    </location>
</feature>
<feature type="compositionally biased region" description="Low complexity" evidence="1">
    <location>
        <begin position="391"/>
        <end position="402"/>
    </location>
</feature>
<feature type="transmembrane region" description="Helical" evidence="2">
    <location>
        <begin position="811"/>
        <end position="831"/>
    </location>
</feature>
<evidence type="ECO:0000259" key="3">
    <source>
        <dbReference type="Pfam" id="PF10334"/>
    </source>
</evidence>
<feature type="compositionally biased region" description="Polar residues" evidence="1">
    <location>
        <begin position="11"/>
        <end position="20"/>
    </location>
</feature>
<sequence length="1158" mass="129278">MGDEDEDVTVQGHSETSPTAHASRRKEVTLILPSESLSSAPSSDSDTKKEKPAEKESAWMLKPVVHFIYDRLLPDVAWVPNNWTWTKVKPVIRGAVLAFVSLIFVIVFRLEKTLGNASFLTVTAAFLDPPIGSFIEVLEREIILVAFVSLGWAWNCLGIFLASKARSQIISTPSQSLVLTGHFLEAGPTVILFVFIFIGCFFFLYWKARLGPGQFTAATVFGAICVDITMLTAALFPFPNYNIGKVIVLPLCIHAALAIVLAAVIFPTTTTSQYTVAMNSVLTPLTQILDLYRDVLKMDPSSTKFASTASAIHGLSEKAEAGLAGTGAASRLLKRDILWGRFSPIDFGDLGSLLRPLVVRTNGMGVYFAIIDPTREKFPMTPAPSQPPTPSMSRTPTRPSSPVDHIPESGGDTVKRRRRPIEHAPSPLRQSLTGQLTSRSSKDSDNEKKERPETDWQHAFARHFHHHKHGDSHHAAQHNNHLHFSLLHFAHSLSSNHGGHSSIHLPKPAVGVFESQRYVALEATRLGYGTSAETTALFVHLLQESCDELLQQCQVSMKATNEWVSKARSGGFRVRAKTEAERKERLENLGKAGAALKVALENFRTDKRLRILDPYRPALDPQHVDFPGHGDPPIHKFLFHCYVFQYHFMRFSMFLSEMMDKIIKLEKERPNARLWLPTIDLRHYVSASNLDESPANQQTDDENPDVVQGIDPFGEFEDGDLGPSSRRDPDALPPDNVFQLLMSWIHRGYVEFFSGNSLFALKAALLTIILSLPSVMKSSAAFAYGEKFVWAVSVDLLLTLARWRGDTTFGLVSRIVATFFGCLVGMALWYISTGTGTGNPYGLAAVVGVASPFLVFARLYWPGPPMTNVVFFVTITLIIGYSWQNTHIPIGFNYWGWPLAWRRFILVTAGVVAAFIFSFLPPSTTLRGYQRRMMSTTVAEIGSSYCAIVSYANTKDHKQGERVQILQTLLAIRLKLKRSHVMKTNIVYEFSLRGKWPAERYKKILDLQLKIAFLLSHLMSTIELLEPAWARACLKRTRLLDSDFQGDILAVISLISTSLRTGQPLPQITPCPLLDRFMKHTHGLNIIRQEADDDYGLPRTMTIATLANEQYMYFSVGVTTAFGIVMRLDRLMMATKELVGEQYHIRGIGLDYRPTKDA</sequence>
<dbReference type="PANTHER" id="PTHR37994:SF1">
    <property type="entry name" value="ER TRANSPORTER 6TM N-TERMINAL DOMAIN-CONTAINING PROTEIN"/>
    <property type="match status" value="1"/>
</dbReference>
<feature type="compositionally biased region" description="Low complexity" evidence="1">
    <location>
        <begin position="32"/>
        <end position="44"/>
    </location>
</feature>
<evidence type="ECO:0000313" key="5">
    <source>
        <dbReference type="EMBL" id="THH28781.1"/>
    </source>
</evidence>
<feature type="region of interest" description="Disordered" evidence="1">
    <location>
        <begin position="1"/>
        <end position="54"/>
    </location>
</feature>
<dbReference type="PANTHER" id="PTHR37994">
    <property type="entry name" value="ARAE_2_N DOMAIN-CONTAINING PROTEIN-RELATED"/>
    <property type="match status" value="1"/>
</dbReference>
<dbReference type="Proteomes" id="UP000308730">
    <property type="component" value="Unassembled WGS sequence"/>
</dbReference>